<dbReference type="PANTHER" id="PTHR47186:SF13">
    <property type="entry name" value="DISEASE RESISTANCE PROTEIN RGA3"/>
    <property type="match status" value="1"/>
</dbReference>
<proteinExistence type="predicted"/>
<dbReference type="EMBL" id="GISG01219708">
    <property type="protein sequence ID" value="MBA4663232.1"/>
    <property type="molecule type" value="Transcribed_RNA"/>
</dbReference>
<dbReference type="AlphaFoldDB" id="A0A7C9A9Y5"/>
<protein>
    <recommendedName>
        <fullName evidence="2">Adenylate cyclase</fullName>
    </recommendedName>
</protein>
<dbReference type="InterPro" id="IPR032675">
    <property type="entry name" value="LRR_dom_sf"/>
</dbReference>
<name>A0A7C9A9Y5_OPUST</name>
<sequence>MTCVVDKVDELSNLFSLDLTYCDNLDKLPGEMSKLVKLRNLWLGGCSLMHMPIGLGKLTNLQRLDMVVAKQPNPSDVGAGLSELNTLNNLEGELRNIVGGCKCESSAEN</sequence>
<evidence type="ECO:0000313" key="1">
    <source>
        <dbReference type="EMBL" id="MBA4663232.1"/>
    </source>
</evidence>
<dbReference type="Gene3D" id="3.80.10.10">
    <property type="entry name" value="Ribonuclease Inhibitor"/>
    <property type="match status" value="1"/>
</dbReference>
<dbReference type="SUPFAM" id="SSF52058">
    <property type="entry name" value="L domain-like"/>
    <property type="match status" value="1"/>
</dbReference>
<reference evidence="1" key="2">
    <citation type="submission" date="2020-07" db="EMBL/GenBank/DDBJ databases">
        <authorList>
            <person name="Vera ALvarez R."/>
            <person name="Arias-Moreno D.M."/>
            <person name="Jimenez-Jacinto V."/>
            <person name="Jimenez-Bremont J.F."/>
            <person name="Swaminathan K."/>
            <person name="Moose S.P."/>
            <person name="Guerrero-Gonzalez M.L."/>
            <person name="Marino-Ramirez L."/>
            <person name="Landsman D."/>
            <person name="Rodriguez-Kessler M."/>
            <person name="Delgado-Sanchez P."/>
        </authorList>
    </citation>
    <scope>NUCLEOTIDE SEQUENCE</scope>
    <source>
        <tissue evidence="1">Cladode</tissue>
    </source>
</reference>
<organism evidence="1">
    <name type="scientific">Opuntia streptacantha</name>
    <name type="common">Prickly pear cactus</name>
    <name type="synonym">Opuntia cardona</name>
    <dbReference type="NCBI Taxonomy" id="393608"/>
    <lineage>
        <taxon>Eukaryota</taxon>
        <taxon>Viridiplantae</taxon>
        <taxon>Streptophyta</taxon>
        <taxon>Embryophyta</taxon>
        <taxon>Tracheophyta</taxon>
        <taxon>Spermatophyta</taxon>
        <taxon>Magnoliopsida</taxon>
        <taxon>eudicotyledons</taxon>
        <taxon>Gunneridae</taxon>
        <taxon>Pentapetalae</taxon>
        <taxon>Caryophyllales</taxon>
        <taxon>Cactineae</taxon>
        <taxon>Cactaceae</taxon>
        <taxon>Opuntioideae</taxon>
        <taxon>Opuntia</taxon>
    </lineage>
</organism>
<dbReference type="PANTHER" id="PTHR47186">
    <property type="entry name" value="LEUCINE-RICH REPEAT-CONTAINING PROTEIN 57"/>
    <property type="match status" value="1"/>
</dbReference>
<reference evidence="1" key="1">
    <citation type="journal article" date="2013" name="J. Plant Res.">
        <title>Effect of fungi and light on seed germination of three Opuntia species from semiarid lands of central Mexico.</title>
        <authorList>
            <person name="Delgado-Sanchez P."/>
            <person name="Jimenez-Bremont J.F."/>
            <person name="Guerrero-Gonzalez Mde L."/>
            <person name="Flores J."/>
        </authorList>
    </citation>
    <scope>NUCLEOTIDE SEQUENCE</scope>
    <source>
        <tissue evidence="1">Cladode</tissue>
    </source>
</reference>
<accession>A0A7C9A9Y5</accession>
<evidence type="ECO:0008006" key="2">
    <source>
        <dbReference type="Google" id="ProtNLM"/>
    </source>
</evidence>